<evidence type="ECO:0000259" key="1">
    <source>
        <dbReference type="Pfam" id="PF13966"/>
    </source>
</evidence>
<protein>
    <recommendedName>
        <fullName evidence="1">Reverse transcriptase zinc-binding domain-containing protein</fullName>
    </recommendedName>
</protein>
<dbReference type="AlphaFoldDB" id="A0AAV2EC03"/>
<proteinExistence type="predicted"/>
<dbReference type="InterPro" id="IPR026960">
    <property type="entry name" value="RVT-Znf"/>
</dbReference>
<accession>A0AAV2EC03</accession>
<dbReference type="Pfam" id="PF13966">
    <property type="entry name" value="zf-RVT"/>
    <property type="match status" value="1"/>
</dbReference>
<keyword evidence="3" id="KW-1185">Reference proteome</keyword>
<reference evidence="2 3" key="1">
    <citation type="submission" date="2024-04" db="EMBL/GenBank/DDBJ databases">
        <authorList>
            <person name="Fracassetti M."/>
        </authorList>
    </citation>
    <scope>NUCLEOTIDE SEQUENCE [LARGE SCALE GENOMIC DNA]</scope>
</reference>
<evidence type="ECO:0000313" key="2">
    <source>
        <dbReference type="EMBL" id="CAL1383108.1"/>
    </source>
</evidence>
<name>A0AAV2EC03_9ROSI</name>
<dbReference type="Proteomes" id="UP001497516">
    <property type="component" value="Chromosome 4"/>
</dbReference>
<feature type="domain" description="Reverse transcriptase zinc-binding" evidence="1">
    <location>
        <begin position="4"/>
        <end position="87"/>
    </location>
</feature>
<gene>
    <name evidence="2" type="ORF">LTRI10_LOCUS24397</name>
</gene>
<dbReference type="EMBL" id="OZ034817">
    <property type="protein sequence ID" value="CAL1383108.1"/>
    <property type="molecule type" value="Genomic_DNA"/>
</dbReference>
<sequence>MPVFKVSVVWSSLRVKYAVVDWVKLVWGKNYVPRNSFLAWMIMLDSVVTKQKLMTWGKQTDGLCVLCGIAVETREHLFFACAFSRQVVMALQMGVLCCGSWEATVAAGIASCKRPKLGRITSLIWCLCCARGSERSVAVAYMETPGSKWRSLSGMLLVI</sequence>
<organism evidence="2 3">
    <name type="scientific">Linum trigynum</name>
    <dbReference type="NCBI Taxonomy" id="586398"/>
    <lineage>
        <taxon>Eukaryota</taxon>
        <taxon>Viridiplantae</taxon>
        <taxon>Streptophyta</taxon>
        <taxon>Embryophyta</taxon>
        <taxon>Tracheophyta</taxon>
        <taxon>Spermatophyta</taxon>
        <taxon>Magnoliopsida</taxon>
        <taxon>eudicotyledons</taxon>
        <taxon>Gunneridae</taxon>
        <taxon>Pentapetalae</taxon>
        <taxon>rosids</taxon>
        <taxon>fabids</taxon>
        <taxon>Malpighiales</taxon>
        <taxon>Linaceae</taxon>
        <taxon>Linum</taxon>
    </lineage>
</organism>
<evidence type="ECO:0000313" key="3">
    <source>
        <dbReference type="Proteomes" id="UP001497516"/>
    </source>
</evidence>